<organism evidence="1 2">
    <name type="scientific">Cyclotella cryptica</name>
    <dbReference type="NCBI Taxonomy" id="29204"/>
    <lineage>
        <taxon>Eukaryota</taxon>
        <taxon>Sar</taxon>
        <taxon>Stramenopiles</taxon>
        <taxon>Ochrophyta</taxon>
        <taxon>Bacillariophyta</taxon>
        <taxon>Coscinodiscophyceae</taxon>
        <taxon>Thalassiosirophycidae</taxon>
        <taxon>Stephanodiscales</taxon>
        <taxon>Stephanodiscaceae</taxon>
        <taxon>Cyclotella</taxon>
    </lineage>
</organism>
<evidence type="ECO:0000313" key="2">
    <source>
        <dbReference type="Proteomes" id="UP001516023"/>
    </source>
</evidence>
<comment type="caution">
    <text evidence="1">The sequence shown here is derived from an EMBL/GenBank/DDBJ whole genome shotgun (WGS) entry which is preliminary data.</text>
</comment>
<evidence type="ECO:0000313" key="1">
    <source>
        <dbReference type="EMBL" id="KAL3788989.1"/>
    </source>
</evidence>
<sequence>MWGGGIGEKSDIEDKLEMGFQRCLMAMLEILHEMWRPCLIVSIEWKGNCQSSRQIDTLGSELIITDTKEKRVAGRDTCQEYPAIKTNQSPHQLHENAYNNDT</sequence>
<proteinExistence type="predicted"/>
<protein>
    <submittedName>
        <fullName evidence="1">Uncharacterized protein</fullName>
    </submittedName>
</protein>
<name>A0ABD3PMM2_9STRA</name>
<gene>
    <name evidence="1" type="ORF">HJC23_012694</name>
</gene>
<accession>A0ABD3PMM2</accession>
<keyword evidence="2" id="KW-1185">Reference proteome</keyword>
<dbReference type="AlphaFoldDB" id="A0ABD3PMM2"/>
<dbReference type="Proteomes" id="UP001516023">
    <property type="component" value="Unassembled WGS sequence"/>
</dbReference>
<reference evidence="1 2" key="1">
    <citation type="journal article" date="2020" name="G3 (Bethesda)">
        <title>Improved Reference Genome for Cyclotella cryptica CCMP332, a Model for Cell Wall Morphogenesis, Salinity Adaptation, and Lipid Production in Diatoms (Bacillariophyta).</title>
        <authorList>
            <person name="Roberts W.R."/>
            <person name="Downey K.M."/>
            <person name="Ruck E.C."/>
            <person name="Traller J.C."/>
            <person name="Alverson A.J."/>
        </authorList>
    </citation>
    <scope>NUCLEOTIDE SEQUENCE [LARGE SCALE GENOMIC DNA]</scope>
    <source>
        <strain evidence="1 2">CCMP332</strain>
    </source>
</reference>
<dbReference type="EMBL" id="JABMIG020000148">
    <property type="protein sequence ID" value="KAL3788989.1"/>
    <property type="molecule type" value="Genomic_DNA"/>
</dbReference>